<evidence type="ECO:0000313" key="3">
    <source>
        <dbReference type="RefSeq" id="XP_013407625.2"/>
    </source>
</evidence>
<dbReference type="PROSITE" id="PS50994">
    <property type="entry name" value="INTEGRASE"/>
    <property type="match status" value="1"/>
</dbReference>
<dbReference type="RefSeq" id="XP_013407625.2">
    <property type="nucleotide sequence ID" value="XM_013552171.2"/>
</dbReference>
<evidence type="ECO:0000259" key="1">
    <source>
        <dbReference type="PROSITE" id="PS50994"/>
    </source>
</evidence>
<sequence>MEIENMVRDCIKCSEYQNRLPAEPLKPTVPPDLPYTEVGCDIFDFGAKKYLLLIDYYSKYIDVVELNAATTTATINAMRYVFSCHGIPLKIRSDNGPQFSSCEFKQFCKVYDIEHMTSSPQYPGSNGEAERAIQIVKKMWKKCDDKYLALLNYRTTPLEGINLSPSQLLMGRRPRNTLPAARNLLKPQAYNQREVKRHFSQEKLKQKHYYDQRKGAKELKAFNPGEHKEAKQREKSLKYQQSSRHCYLFFFFTHEDRKLCLDATETYSRAGRMVNDSPKPNAVVCKITLTKKRPAAPHLVLFALKEINIGNEIVYDYGDSNNLYWRKKVSIFLLRIV</sequence>
<dbReference type="InterPro" id="IPR050951">
    <property type="entry name" value="Retrovirus_Pol_polyprotein"/>
</dbReference>
<dbReference type="SUPFAM" id="SSF53098">
    <property type="entry name" value="Ribonuclease H-like"/>
    <property type="match status" value="1"/>
</dbReference>
<dbReference type="InParanoid" id="A0A1S3JB44"/>
<dbReference type="Gene3D" id="2.170.270.10">
    <property type="entry name" value="SET domain"/>
    <property type="match status" value="1"/>
</dbReference>
<dbReference type="Proteomes" id="UP000085678">
    <property type="component" value="Unplaced"/>
</dbReference>
<dbReference type="InterPro" id="IPR036397">
    <property type="entry name" value="RNaseH_sf"/>
</dbReference>
<accession>A0A1S3JB44</accession>
<keyword evidence="2" id="KW-1185">Reference proteome</keyword>
<protein>
    <submittedName>
        <fullName evidence="3">Uncharacterized protein K02A2.6-like</fullName>
    </submittedName>
</protein>
<dbReference type="KEGG" id="lak:106171723"/>
<dbReference type="AlphaFoldDB" id="A0A1S3JB44"/>
<dbReference type="GeneID" id="106171723"/>
<dbReference type="Pfam" id="PF00665">
    <property type="entry name" value="rve"/>
    <property type="match status" value="1"/>
</dbReference>
<dbReference type="InterPro" id="IPR046341">
    <property type="entry name" value="SET_dom_sf"/>
</dbReference>
<organism evidence="2 3">
    <name type="scientific">Lingula anatina</name>
    <name type="common">Brachiopod</name>
    <name type="synonym">Lingula unguis</name>
    <dbReference type="NCBI Taxonomy" id="7574"/>
    <lineage>
        <taxon>Eukaryota</taxon>
        <taxon>Metazoa</taxon>
        <taxon>Spiralia</taxon>
        <taxon>Lophotrochozoa</taxon>
        <taxon>Brachiopoda</taxon>
        <taxon>Linguliformea</taxon>
        <taxon>Lingulata</taxon>
        <taxon>Lingulida</taxon>
        <taxon>Linguloidea</taxon>
        <taxon>Lingulidae</taxon>
        <taxon>Lingula</taxon>
    </lineage>
</organism>
<dbReference type="InterPro" id="IPR001584">
    <property type="entry name" value="Integrase_cat-core"/>
</dbReference>
<dbReference type="SUPFAM" id="SSF82199">
    <property type="entry name" value="SET domain"/>
    <property type="match status" value="1"/>
</dbReference>
<proteinExistence type="predicted"/>
<feature type="domain" description="Integrase catalytic" evidence="1">
    <location>
        <begin position="20"/>
        <end position="182"/>
    </location>
</feature>
<dbReference type="Gene3D" id="3.30.420.10">
    <property type="entry name" value="Ribonuclease H-like superfamily/Ribonuclease H"/>
    <property type="match status" value="1"/>
</dbReference>
<dbReference type="PANTHER" id="PTHR37984">
    <property type="entry name" value="PROTEIN CBG26694"/>
    <property type="match status" value="1"/>
</dbReference>
<dbReference type="OrthoDB" id="7758825at2759"/>
<reference evidence="3" key="1">
    <citation type="submission" date="2025-08" db="UniProtKB">
        <authorList>
            <consortium name="RefSeq"/>
        </authorList>
    </citation>
    <scope>IDENTIFICATION</scope>
    <source>
        <tissue evidence="3">Gonads</tissue>
    </source>
</reference>
<dbReference type="GO" id="GO:0003676">
    <property type="term" value="F:nucleic acid binding"/>
    <property type="evidence" value="ECO:0007669"/>
    <property type="project" value="InterPro"/>
</dbReference>
<dbReference type="GO" id="GO:0015074">
    <property type="term" value="P:DNA integration"/>
    <property type="evidence" value="ECO:0007669"/>
    <property type="project" value="InterPro"/>
</dbReference>
<dbReference type="InterPro" id="IPR001214">
    <property type="entry name" value="SET_dom"/>
</dbReference>
<dbReference type="Pfam" id="PF00856">
    <property type="entry name" value="SET"/>
    <property type="match status" value="1"/>
</dbReference>
<dbReference type="PANTHER" id="PTHR37984:SF5">
    <property type="entry name" value="PROTEIN NYNRIN-LIKE"/>
    <property type="match status" value="1"/>
</dbReference>
<evidence type="ECO:0000313" key="2">
    <source>
        <dbReference type="Proteomes" id="UP000085678"/>
    </source>
</evidence>
<dbReference type="FunFam" id="3.30.420.10:FF:000063">
    <property type="entry name" value="Retrovirus-related Pol polyprotein from transposon 297-like Protein"/>
    <property type="match status" value="1"/>
</dbReference>
<dbReference type="InterPro" id="IPR012337">
    <property type="entry name" value="RNaseH-like_sf"/>
</dbReference>
<name>A0A1S3JB44_LINAN</name>
<gene>
    <name evidence="3" type="primary">LOC106171723</name>
</gene>
<dbReference type="STRING" id="7574.A0A1S3JB44"/>